<dbReference type="GO" id="GO:0006352">
    <property type="term" value="P:DNA-templated transcription initiation"/>
    <property type="evidence" value="ECO:0007669"/>
    <property type="project" value="InterPro"/>
</dbReference>
<sequence length="178" mass="20553">MNNDSQKTNSEQFVALLVPNQRKVQAFILMLVPNKTDADDIFQETICEMWNKFGDFQPGTDFTAWAVTIAKYKVLAFHKRKKNSKLMFSSRVSDLLASVASTKVERLHEHVDVLRQCLGKLSKKEVFLLKMRYEDQLTFKEMSARTGKQPSGLHRMMATIHSRLALCVRRTLRLEEVS</sequence>
<dbReference type="SUPFAM" id="SSF88659">
    <property type="entry name" value="Sigma3 and sigma4 domains of RNA polymerase sigma factors"/>
    <property type="match status" value="1"/>
</dbReference>
<gene>
    <name evidence="6" type="ORF">STSP2_02259</name>
</gene>
<dbReference type="PANTHER" id="PTHR43133">
    <property type="entry name" value="RNA POLYMERASE ECF-TYPE SIGMA FACTO"/>
    <property type="match status" value="1"/>
</dbReference>
<dbReference type="RefSeq" id="WP_146662596.1">
    <property type="nucleotide sequence ID" value="NZ_CP019791.1"/>
</dbReference>
<dbReference type="InterPro" id="IPR013325">
    <property type="entry name" value="RNA_pol_sigma_r2"/>
</dbReference>
<dbReference type="Proteomes" id="UP000189674">
    <property type="component" value="Chromosome"/>
</dbReference>
<dbReference type="AlphaFoldDB" id="A0A1U9NMD7"/>
<dbReference type="InterPro" id="IPR014331">
    <property type="entry name" value="RNA_pol_sigma70_ECF_RHOBA"/>
</dbReference>
<keyword evidence="7" id="KW-1185">Reference proteome</keyword>
<evidence type="ECO:0000256" key="1">
    <source>
        <dbReference type="ARBA" id="ARBA00010641"/>
    </source>
</evidence>
<accession>A0A1U9NMD7</accession>
<dbReference type="PANTHER" id="PTHR43133:SF51">
    <property type="entry name" value="RNA POLYMERASE SIGMA FACTOR"/>
    <property type="match status" value="1"/>
</dbReference>
<reference evidence="7" key="1">
    <citation type="submission" date="2017-02" db="EMBL/GenBank/DDBJ databases">
        <title>Comparative genomics and description of representatives of a novel lineage of planctomycetes thriving in anoxic sediments.</title>
        <authorList>
            <person name="Spring S."/>
            <person name="Bunk B."/>
            <person name="Sproer C."/>
        </authorList>
    </citation>
    <scope>NUCLEOTIDE SEQUENCE [LARGE SCALE GENOMIC DNA]</scope>
    <source>
        <strain evidence="7">ST-NAGAB-D1</strain>
    </source>
</reference>
<dbReference type="NCBIfam" id="TIGR02989">
    <property type="entry name" value="Sig-70_gvs1"/>
    <property type="match status" value="1"/>
</dbReference>
<proteinExistence type="inferred from homology"/>
<dbReference type="STRING" id="1936003.STSP2_02259"/>
<name>A0A1U9NMD7_9BACT</name>
<evidence type="ECO:0000256" key="2">
    <source>
        <dbReference type="ARBA" id="ARBA00023015"/>
    </source>
</evidence>
<evidence type="ECO:0000256" key="4">
    <source>
        <dbReference type="ARBA" id="ARBA00023163"/>
    </source>
</evidence>
<dbReference type="NCBIfam" id="TIGR02937">
    <property type="entry name" value="sigma70-ECF"/>
    <property type="match status" value="1"/>
</dbReference>
<evidence type="ECO:0000313" key="7">
    <source>
        <dbReference type="Proteomes" id="UP000189674"/>
    </source>
</evidence>
<dbReference type="OrthoDB" id="6383365at2"/>
<evidence type="ECO:0000313" key="6">
    <source>
        <dbReference type="EMBL" id="AQT69073.1"/>
    </source>
</evidence>
<dbReference type="EMBL" id="CP019791">
    <property type="protein sequence ID" value="AQT69073.1"/>
    <property type="molecule type" value="Genomic_DNA"/>
</dbReference>
<keyword evidence="2" id="KW-0805">Transcription regulation</keyword>
<dbReference type="GO" id="GO:0016987">
    <property type="term" value="F:sigma factor activity"/>
    <property type="evidence" value="ECO:0007669"/>
    <property type="project" value="UniProtKB-KW"/>
</dbReference>
<keyword evidence="3" id="KW-0731">Sigma factor</keyword>
<comment type="similarity">
    <text evidence="1">Belongs to the sigma-70 factor family. ECF subfamily.</text>
</comment>
<dbReference type="InterPro" id="IPR039425">
    <property type="entry name" value="RNA_pol_sigma-70-like"/>
</dbReference>
<dbReference type="Pfam" id="PF04542">
    <property type="entry name" value="Sigma70_r2"/>
    <property type="match status" value="1"/>
</dbReference>
<dbReference type="InterPro" id="IPR013324">
    <property type="entry name" value="RNA_pol_sigma_r3/r4-like"/>
</dbReference>
<dbReference type="InterPro" id="IPR007627">
    <property type="entry name" value="RNA_pol_sigma70_r2"/>
</dbReference>
<keyword evidence="4" id="KW-0804">Transcription</keyword>
<feature type="domain" description="RNA polymerase sigma-70 region 2" evidence="5">
    <location>
        <begin position="20"/>
        <end position="82"/>
    </location>
</feature>
<organism evidence="6 7">
    <name type="scientific">Anaerohalosphaera lusitana</name>
    <dbReference type="NCBI Taxonomy" id="1936003"/>
    <lineage>
        <taxon>Bacteria</taxon>
        <taxon>Pseudomonadati</taxon>
        <taxon>Planctomycetota</taxon>
        <taxon>Phycisphaerae</taxon>
        <taxon>Sedimentisphaerales</taxon>
        <taxon>Anaerohalosphaeraceae</taxon>
        <taxon>Anaerohalosphaera</taxon>
    </lineage>
</organism>
<dbReference type="SUPFAM" id="SSF88946">
    <property type="entry name" value="Sigma2 domain of RNA polymerase sigma factors"/>
    <property type="match status" value="1"/>
</dbReference>
<evidence type="ECO:0000259" key="5">
    <source>
        <dbReference type="Pfam" id="PF04542"/>
    </source>
</evidence>
<protein>
    <submittedName>
        <fullName evidence="6">RNA polymerase sigma factor</fullName>
    </submittedName>
</protein>
<dbReference type="KEGG" id="alus:STSP2_02259"/>
<dbReference type="InterPro" id="IPR014284">
    <property type="entry name" value="RNA_pol_sigma-70_dom"/>
</dbReference>
<evidence type="ECO:0000256" key="3">
    <source>
        <dbReference type="ARBA" id="ARBA00023082"/>
    </source>
</evidence>
<dbReference type="Gene3D" id="1.10.1740.10">
    <property type="match status" value="1"/>
</dbReference>